<dbReference type="Gene3D" id="3.40.30.10">
    <property type="entry name" value="Glutaredoxin"/>
    <property type="match status" value="1"/>
</dbReference>
<keyword evidence="3" id="KW-1185">Reference proteome</keyword>
<dbReference type="GO" id="GO:0016491">
    <property type="term" value="F:oxidoreductase activity"/>
    <property type="evidence" value="ECO:0007669"/>
    <property type="project" value="InterPro"/>
</dbReference>
<reference evidence="2 3" key="1">
    <citation type="submission" date="2018-03" db="EMBL/GenBank/DDBJ databases">
        <title>Alkalicoccus saliphilus sp. nov., isolated from a mineral pool.</title>
        <authorList>
            <person name="Zhao B."/>
        </authorList>
    </citation>
    <scope>NUCLEOTIDE SEQUENCE [LARGE SCALE GENOMIC DNA]</scope>
    <source>
        <strain evidence="2 3">6AG</strain>
    </source>
</reference>
<sequence>MLLDKIENITLTDLEGNTVSLHDFRGKKTLIFMWASW</sequence>
<evidence type="ECO:0000313" key="3">
    <source>
        <dbReference type="Proteomes" id="UP000240509"/>
    </source>
</evidence>
<feature type="domain" description="Redoxin" evidence="1">
    <location>
        <begin position="4"/>
        <end position="37"/>
    </location>
</feature>
<gene>
    <name evidence="2" type="ORF">C6Y45_07795</name>
</gene>
<dbReference type="InterPro" id="IPR013740">
    <property type="entry name" value="Redoxin"/>
</dbReference>
<dbReference type="EMBL" id="PZJJ01000010">
    <property type="protein sequence ID" value="PTL39076.1"/>
    <property type="molecule type" value="Genomic_DNA"/>
</dbReference>
<dbReference type="Pfam" id="PF08534">
    <property type="entry name" value="Redoxin"/>
    <property type="match status" value="1"/>
</dbReference>
<dbReference type="InterPro" id="IPR036249">
    <property type="entry name" value="Thioredoxin-like_sf"/>
</dbReference>
<dbReference type="Proteomes" id="UP000240509">
    <property type="component" value="Unassembled WGS sequence"/>
</dbReference>
<dbReference type="SUPFAM" id="SSF52833">
    <property type="entry name" value="Thioredoxin-like"/>
    <property type="match status" value="1"/>
</dbReference>
<name>A0A2T4U6Q2_9BACI</name>
<dbReference type="AlphaFoldDB" id="A0A2T4U6Q2"/>
<proteinExistence type="predicted"/>
<dbReference type="RefSeq" id="WP_107584677.1">
    <property type="nucleotide sequence ID" value="NZ_PZJJ01000010.1"/>
</dbReference>
<organism evidence="2 3">
    <name type="scientific">Alkalicoccus saliphilus</name>
    <dbReference type="NCBI Taxonomy" id="200989"/>
    <lineage>
        <taxon>Bacteria</taxon>
        <taxon>Bacillati</taxon>
        <taxon>Bacillota</taxon>
        <taxon>Bacilli</taxon>
        <taxon>Bacillales</taxon>
        <taxon>Bacillaceae</taxon>
        <taxon>Alkalicoccus</taxon>
    </lineage>
</organism>
<dbReference type="OrthoDB" id="2455088at2"/>
<evidence type="ECO:0000259" key="1">
    <source>
        <dbReference type="Pfam" id="PF08534"/>
    </source>
</evidence>
<evidence type="ECO:0000313" key="2">
    <source>
        <dbReference type="EMBL" id="PTL39076.1"/>
    </source>
</evidence>
<accession>A0A2T4U6Q2</accession>
<comment type="caution">
    <text evidence="2">The sequence shown here is derived from an EMBL/GenBank/DDBJ whole genome shotgun (WGS) entry which is preliminary data.</text>
</comment>
<protein>
    <recommendedName>
        <fullName evidence="1">Redoxin domain-containing protein</fullName>
    </recommendedName>
</protein>